<dbReference type="InterPro" id="IPR036291">
    <property type="entry name" value="NAD(P)-bd_dom_sf"/>
</dbReference>
<dbReference type="SUPFAM" id="SSF50129">
    <property type="entry name" value="GroES-like"/>
    <property type="match status" value="1"/>
</dbReference>
<dbReference type="Pfam" id="PF08240">
    <property type="entry name" value="ADH_N"/>
    <property type="match status" value="1"/>
</dbReference>
<dbReference type="InterPro" id="IPR013154">
    <property type="entry name" value="ADH-like_N"/>
</dbReference>
<dbReference type="PANTHER" id="PTHR43401:SF2">
    <property type="entry name" value="L-THREONINE 3-DEHYDROGENASE"/>
    <property type="match status" value="1"/>
</dbReference>
<gene>
    <name evidence="4" type="ORF">DQK91_13180</name>
</gene>
<dbReference type="PANTHER" id="PTHR43401">
    <property type="entry name" value="L-THREONINE 3-DEHYDROGENASE"/>
    <property type="match status" value="1"/>
</dbReference>
<organism evidence="4 5">
    <name type="scientific">Oceanidesulfovibrio marinus</name>
    <dbReference type="NCBI Taxonomy" id="370038"/>
    <lineage>
        <taxon>Bacteria</taxon>
        <taxon>Pseudomonadati</taxon>
        <taxon>Thermodesulfobacteriota</taxon>
        <taxon>Desulfovibrionia</taxon>
        <taxon>Desulfovibrionales</taxon>
        <taxon>Desulfovibrionaceae</taxon>
        <taxon>Oceanidesulfovibrio</taxon>
    </lineage>
</organism>
<dbReference type="GO" id="GO:0016491">
    <property type="term" value="F:oxidoreductase activity"/>
    <property type="evidence" value="ECO:0007669"/>
    <property type="project" value="UniProtKB-KW"/>
</dbReference>
<dbReference type="SUPFAM" id="SSF51735">
    <property type="entry name" value="NAD(P)-binding Rossmann-fold domains"/>
    <property type="match status" value="1"/>
</dbReference>
<evidence type="ECO:0000313" key="5">
    <source>
        <dbReference type="Proteomes" id="UP000434052"/>
    </source>
</evidence>
<dbReference type="Gene3D" id="3.40.50.720">
    <property type="entry name" value="NAD(P)-binding Rossmann-like Domain"/>
    <property type="match status" value="1"/>
</dbReference>
<accession>A0A6P1ZFD1</accession>
<dbReference type="EMBL" id="QMIF01000008">
    <property type="protein sequence ID" value="TVM33108.1"/>
    <property type="molecule type" value="Genomic_DNA"/>
</dbReference>
<comment type="caution">
    <text evidence="4">The sequence shown here is derived from an EMBL/GenBank/DDBJ whole genome shotgun (WGS) entry which is preliminary data.</text>
</comment>
<dbReference type="InterPro" id="IPR050129">
    <property type="entry name" value="Zn_alcohol_dh"/>
</dbReference>
<keyword evidence="1" id="KW-0560">Oxidoreductase</keyword>
<dbReference type="InterPro" id="IPR013149">
    <property type="entry name" value="ADH-like_C"/>
</dbReference>
<dbReference type="Proteomes" id="UP000434052">
    <property type="component" value="Unassembled WGS sequence"/>
</dbReference>
<evidence type="ECO:0000259" key="2">
    <source>
        <dbReference type="Pfam" id="PF00107"/>
    </source>
</evidence>
<feature type="domain" description="Alcohol dehydrogenase-like N-terminal" evidence="3">
    <location>
        <begin position="52"/>
        <end position="181"/>
    </location>
</feature>
<sequence length="409" mass="43701">MHALIYRKSVPRYLASAGAARLMRRRFVPALAPVALMDIPFDRESLAGRGIGPEWLILKVRMCGICGSDLNLLRGAESYLMEPYGSFPIGMGHEIVAEVADAPAGSGFSEGDRVVVEPTLHCAVRGLPPCRYCARGDWNLCENFTHEGLAAGPGIGFNSATGGGMAELVAAHPLQCLRVPDSMPDELAVLADPLASALQPVLENRPSDEDTVVVYGMGVIGQFLVRALRAVGSSARVIAVARHRFQAELATAGGADEVLMSPSRKDLGAAVNARYLPTTLGGGNLEGGADVFYDCVGSPRSLEEGLVSLRGRGKYVMVGTAGSAGGADISSLWFRALTMTGTVYYGHGEYGGERRRTYDLALEFLGDPAFASRGLLTHTYPLHEWRKAFQSVFDKRGSNSMKVAFDMRG</sequence>
<feature type="domain" description="Alcohol dehydrogenase-like C-terminal" evidence="2">
    <location>
        <begin position="220"/>
        <end position="350"/>
    </location>
</feature>
<dbReference type="RefSeq" id="WP_144305836.1">
    <property type="nucleotide sequence ID" value="NZ_QMIF01000008.1"/>
</dbReference>
<evidence type="ECO:0000259" key="3">
    <source>
        <dbReference type="Pfam" id="PF08240"/>
    </source>
</evidence>
<protein>
    <submittedName>
        <fullName evidence="4">Alcohol dehydrogenase</fullName>
    </submittedName>
</protein>
<evidence type="ECO:0000256" key="1">
    <source>
        <dbReference type="ARBA" id="ARBA00023002"/>
    </source>
</evidence>
<name>A0A6P1ZFD1_9BACT</name>
<dbReference type="InterPro" id="IPR011032">
    <property type="entry name" value="GroES-like_sf"/>
</dbReference>
<reference evidence="4 5" key="1">
    <citation type="submission" date="2018-06" db="EMBL/GenBank/DDBJ databases">
        <title>Complete genome of Desulfovibrio marinus P48SEP.</title>
        <authorList>
            <person name="Crispim J.S."/>
            <person name="Vidigal P.M.P."/>
            <person name="Silva L.C.F."/>
            <person name="Araujo L.C."/>
            <person name="Laguardia C.N."/>
            <person name="Dias R.S."/>
            <person name="Sousa M.P."/>
            <person name="Paula S.O."/>
            <person name="Silva C."/>
        </authorList>
    </citation>
    <scope>NUCLEOTIDE SEQUENCE [LARGE SCALE GENOMIC DNA]</scope>
    <source>
        <strain evidence="4 5">P48SEP</strain>
    </source>
</reference>
<proteinExistence type="predicted"/>
<evidence type="ECO:0000313" key="4">
    <source>
        <dbReference type="EMBL" id="TVM33108.1"/>
    </source>
</evidence>
<dbReference type="Pfam" id="PF00107">
    <property type="entry name" value="ADH_zinc_N"/>
    <property type="match status" value="1"/>
</dbReference>
<dbReference type="Gene3D" id="3.90.180.10">
    <property type="entry name" value="Medium-chain alcohol dehydrogenases, catalytic domain"/>
    <property type="match status" value="1"/>
</dbReference>
<dbReference type="OrthoDB" id="9774952at2"/>
<dbReference type="AlphaFoldDB" id="A0A6P1ZFD1"/>